<dbReference type="InterPro" id="IPR029063">
    <property type="entry name" value="SAM-dependent_MTases_sf"/>
</dbReference>
<dbReference type="PRINTS" id="PR00507">
    <property type="entry name" value="N12N6MTFRASE"/>
</dbReference>
<dbReference type="SUPFAM" id="SSF53335">
    <property type="entry name" value="S-adenosyl-L-methionine-dependent methyltransferases"/>
    <property type="match status" value="1"/>
</dbReference>
<accession>A0ABR4XLK3</accession>
<dbReference type="InterPro" id="IPR011639">
    <property type="entry name" value="MethylTrfase_TaqI-like_dom"/>
</dbReference>
<feature type="domain" description="Type II methyltransferase M.TaqI-like" evidence="6">
    <location>
        <begin position="443"/>
        <end position="617"/>
    </location>
</feature>
<dbReference type="InterPro" id="IPR050953">
    <property type="entry name" value="N4_N6_ade-DNA_methylase"/>
</dbReference>
<keyword evidence="3" id="KW-0808">Transferase</keyword>
<dbReference type="PROSITE" id="PS00092">
    <property type="entry name" value="N6_MTASE"/>
    <property type="match status" value="1"/>
</dbReference>
<keyword evidence="2 7" id="KW-0489">Methyltransferase</keyword>
<dbReference type="GO" id="GO:0032259">
    <property type="term" value="P:methylation"/>
    <property type="evidence" value="ECO:0007669"/>
    <property type="project" value="UniProtKB-KW"/>
</dbReference>
<dbReference type="EMBL" id="JQZV01000010">
    <property type="protein sequence ID" value="KGN92445.1"/>
    <property type="molecule type" value="Genomic_DNA"/>
</dbReference>
<dbReference type="EC" id="2.1.1.72" evidence="1"/>
<dbReference type="PANTHER" id="PTHR33841">
    <property type="entry name" value="DNA METHYLTRANSFERASE YEEA-RELATED"/>
    <property type="match status" value="1"/>
</dbReference>
<keyword evidence="8" id="KW-1185">Reference proteome</keyword>
<dbReference type="Pfam" id="PF07669">
    <property type="entry name" value="Eco57I"/>
    <property type="match status" value="1"/>
</dbReference>
<evidence type="ECO:0000313" key="7">
    <source>
        <dbReference type="EMBL" id="KGN92445.1"/>
    </source>
</evidence>
<keyword evidence="4" id="KW-0949">S-adenosyl-L-methionine</keyword>
<dbReference type="PANTHER" id="PTHR33841:SF1">
    <property type="entry name" value="DNA METHYLTRANSFERASE A"/>
    <property type="match status" value="1"/>
</dbReference>
<gene>
    <name evidence="7" type="ORF">HQ43_05335</name>
</gene>
<evidence type="ECO:0000259" key="6">
    <source>
        <dbReference type="Pfam" id="PF07669"/>
    </source>
</evidence>
<comment type="catalytic activity">
    <reaction evidence="5">
        <text>a 2'-deoxyadenosine in DNA + S-adenosyl-L-methionine = an N(6)-methyl-2'-deoxyadenosine in DNA + S-adenosyl-L-homocysteine + H(+)</text>
        <dbReference type="Rhea" id="RHEA:15197"/>
        <dbReference type="Rhea" id="RHEA-COMP:12418"/>
        <dbReference type="Rhea" id="RHEA-COMP:12419"/>
        <dbReference type="ChEBI" id="CHEBI:15378"/>
        <dbReference type="ChEBI" id="CHEBI:57856"/>
        <dbReference type="ChEBI" id="CHEBI:59789"/>
        <dbReference type="ChEBI" id="CHEBI:90615"/>
        <dbReference type="ChEBI" id="CHEBI:90616"/>
        <dbReference type="EC" id="2.1.1.72"/>
    </reaction>
</comment>
<dbReference type="GO" id="GO:0008168">
    <property type="term" value="F:methyltransferase activity"/>
    <property type="evidence" value="ECO:0007669"/>
    <property type="project" value="UniProtKB-KW"/>
</dbReference>
<reference evidence="7 8" key="1">
    <citation type="submission" date="2014-08" db="EMBL/GenBank/DDBJ databases">
        <title>Porphyromonas canoris strain:OH2762 Genome sequencing.</title>
        <authorList>
            <person name="Wallis C."/>
            <person name="Deusch O."/>
            <person name="O'Flynn C."/>
            <person name="Davis I."/>
            <person name="Jospin G."/>
            <person name="Darling A.E."/>
            <person name="Coil D.A."/>
            <person name="Alexiev A."/>
            <person name="Horsfall A."/>
            <person name="Kirkwood N."/>
            <person name="Harris S."/>
            <person name="Eisen J.A."/>
        </authorList>
    </citation>
    <scope>NUCLEOTIDE SEQUENCE [LARGE SCALE GENOMIC DNA]</scope>
    <source>
        <strain evidence="8">COT-108 OH2762</strain>
    </source>
</reference>
<dbReference type="Proteomes" id="UP000030101">
    <property type="component" value="Unassembled WGS sequence"/>
</dbReference>
<evidence type="ECO:0000256" key="3">
    <source>
        <dbReference type="ARBA" id="ARBA00022679"/>
    </source>
</evidence>
<dbReference type="InterPro" id="IPR002052">
    <property type="entry name" value="DNA_methylase_N6_adenine_CS"/>
</dbReference>
<proteinExistence type="predicted"/>
<protein>
    <recommendedName>
        <fullName evidence="1">site-specific DNA-methyltransferase (adenine-specific)</fullName>
        <ecNumber evidence="1">2.1.1.72</ecNumber>
    </recommendedName>
</protein>
<name>A0ABR4XLK3_9PORP</name>
<sequence>MQDIKLQIHTLVKKYEQNKDFYCSSRFNETELRSQFLDPLFEALGWDIRNVSNRSTNEREVLLEESLRENASTHSKKPDYTFRLYGERKFFLEAKKPCVRIEEDNEPAKQVRRYGFTAGLKISVLSNFEYLFIYETSSPVEDNDSLTKYRIKEYHYTSYEDAAEELLKYLGKESVYSGQFDSEWKDIVLNIDHRSIDKLFLDQINSWRKMLGMEIYSYDPNIDADFLGDIVQSYINKILFLRVCEDRNIETYQALLNIAENDSYSALIQKFREADRKYNSGLFDELLSENVIGQISSSFWVIIRQLYYPESPYSFAVLSSDILGRIYEIFLAQKIAIQDGEVVLVDKPENIERDIVTTPNYIVREILNQTVNDVIREKTDLQLNELRCADIACGSGAFLLELYQLLCDALIDYYVIHDPSQLIRTNVDSYRLPYRTKCRLLTNCIYGFDKDYNAVEACKFGLLLKLLEDEDLDTLSDQHPILPRMDNNIFYGNSLLSPSDVPEGLADEINPFDFGDRQFDLIVGNPPYMKTEDIKNFTPSEKKLYQTENRYVCAHKQYDKYFLFIERALTLLKEGGYLGYIVPSKFMKVGAAKPLRGLIANGKFLRALTFFGAHQVFEDKSTYTCIIILQKGENARFQYSEVEQFDKWRVREESSYTFTSRDSNQLSDETWVICTDVNQHLFDKITANASPLVDIVGEDNIFNGIQTSANRIYVFEPESEEDDLFTFTAFNRRVYQIEKCVTKPYFKTTQGENALSTYRTFKPNARVIFPYKKDAEGRLELMSLPSIEQNYPFLHRFLLDFQSELAKPSRSIQPAPVTPDEWYRYGRHQCLEACEISEKIIVGVLAQSDKYAVDTQGTLVSSGGTAGYCMISLPETSNYSIYYIQALLGSLQGEWLASLYGEIFRGGYIARGTKVLKQIPIRTINFDNPIEVSQHDEISERQRTLIELGERIANMRENHRRAIPLKRQFKALKDEQQRAINRLYGLTTNEASKIPIIKNIYAAN</sequence>
<evidence type="ECO:0000256" key="5">
    <source>
        <dbReference type="ARBA" id="ARBA00047942"/>
    </source>
</evidence>
<comment type="caution">
    <text evidence="7">The sequence shown here is derived from an EMBL/GenBank/DDBJ whole genome shotgun (WGS) entry which is preliminary data.</text>
</comment>
<dbReference type="RefSeq" id="WP_036790641.1">
    <property type="nucleotide sequence ID" value="NZ_JQZV01000010.1"/>
</dbReference>
<dbReference type="Gene3D" id="3.40.50.150">
    <property type="entry name" value="Vaccinia Virus protein VP39"/>
    <property type="match status" value="1"/>
</dbReference>
<evidence type="ECO:0000256" key="2">
    <source>
        <dbReference type="ARBA" id="ARBA00022603"/>
    </source>
</evidence>
<evidence type="ECO:0000256" key="1">
    <source>
        <dbReference type="ARBA" id="ARBA00011900"/>
    </source>
</evidence>
<evidence type="ECO:0000256" key="4">
    <source>
        <dbReference type="ARBA" id="ARBA00022691"/>
    </source>
</evidence>
<evidence type="ECO:0000313" key="8">
    <source>
        <dbReference type="Proteomes" id="UP000030101"/>
    </source>
</evidence>
<organism evidence="7 8">
    <name type="scientific">Porphyromonas canoris</name>
    <dbReference type="NCBI Taxonomy" id="36875"/>
    <lineage>
        <taxon>Bacteria</taxon>
        <taxon>Pseudomonadati</taxon>
        <taxon>Bacteroidota</taxon>
        <taxon>Bacteroidia</taxon>
        <taxon>Bacteroidales</taxon>
        <taxon>Porphyromonadaceae</taxon>
        <taxon>Porphyromonas</taxon>
    </lineage>
</organism>